<evidence type="ECO:0000313" key="2">
    <source>
        <dbReference type="EMBL" id="QJQ32365.1"/>
    </source>
</evidence>
<keyword evidence="3" id="KW-1185">Reference proteome</keyword>
<evidence type="ECO:0000256" key="1">
    <source>
        <dbReference type="SAM" id="Phobius"/>
    </source>
</evidence>
<organism evidence="2 3">
    <name type="scientific">Sphingomonas lacunae</name>
    <dbReference type="NCBI Taxonomy" id="2698828"/>
    <lineage>
        <taxon>Bacteria</taxon>
        <taxon>Pseudomonadati</taxon>
        <taxon>Pseudomonadota</taxon>
        <taxon>Alphaproteobacteria</taxon>
        <taxon>Sphingomonadales</taxon>
        <taxon>Sphingomonadaceae</taxon>
        <taxon>Sphingomonas</taxon>
    </lineage>
</organism>
<dbReference type="KEGG" id="slan:GV829_07795"/>
<protein>
    <submittedName>
        <fullName evidence="2">Uncharacterized protein</fullName>
    </submittedName>
</protein>
<gene>
    <name evidence="2" type="ORF">GV829_07795</name>
</gene>
<dbReference type="RefSeq" id="WP_169945551.1">
    <property type="nucleotide sequence ID" value="NZ_CP053015.1"/>
</dbReference>
<feature type="transmembrane region" description="Helical" evidence="1">
    <location>
        <begin position="50"/>
        <end position="72"/>
    </location>
</feature>
<keyword evidence="1" id="KW-0812">Transmembrane</keyword>
<dbReference type="AlphaFoldDB" id="A0A6M4ATI6"/>
<feature type="transmembrane region" description="Helical" evidence="1">
    <location>
        <begin position="26"/>
        <end position="44"/>
    </location>
</feature>
<keyword evidence="1" id="KW-0472">Membrane</keyword>
<dbReference type="Proteomes" id="UP000503018">
    <property type="component" value="Chromosome"/>
</dbReference>
<evidence type="ECO:0000313" key="3">
    <source>
        <dbReference type="Proteomes" id="UP000503018"/>
    </source>
</evidence>
<proteinExistence type="predicted"/>
<name>A0A6M4ATI6_9SPHN</name>
<reference evidence="2 3" key="1">
    <citation type="submission" date="2020-01" db="EMBL/GenBank/DDBJ databases">
        <title>Sphingomonas sp. strain CSW-10.</title>
        <authorList>
            <person name="Chen W.-M."/>
        </authorList>
    </citation>
    <scope>NUCLEOTIDE SEQUENCE [LARGE SCALE GENOMIC DNA]</scope>
    <source>
        <strain evidence="2 3">CSW-10</strain>
    </source>
</reference>
<dbReference type="EMBL" id="CP053015">
    <property type="protein sequence ID" value="QJQ32365.1"/>
    <property type="molecule type" value="Genomic_DNA"/>
</dbReference>
<sequence>MTAELPPAHRGPRKPEPPLIERARRAGWMMLVLSVGAMVLARFGPEAAHVAAISAAAVLGLLGLLCIVNVALVRGIYRELDKAREAAETGSRDQSK</sequence>
<accession>A0A6M4ATI6</accession>
<keyword evidence="1" id="KW-1133">Transmembrane helix</keyword>